<dbReference type="Proteomes" id="UP000569092">
    <property type="component" value="Unassembled WGS sequence"/>
</dbReference>
<comment type="caution">
    <text evidence="2">The sequence shown here is derived from an EMBL/GenBank/DDBJ whole genome shotgun (WGS) entry which is preliminary data.</text>
</comment>
<proteinExistence type="predicted"/>
<feature type="domain" description="Cupin type-2" evidence="1">
    <location>
        <begin position="51"/>
        <end position="123"/>
    </location>
</feature>
<dbReference type="SUPFAM" id="SSF51182">
    <property type="entry name" value="RmlC-like cupins"/>
    <property type="match status" value="1"/>
</dbReference>
<evidence type="ECO:0000313" key="3">
    <source>
        <dbReference type="Proteomes" id="UP000569092"/>
    </source>
</evidence>
<dbReference type="InterPro" id="IPR014710">
    <property type="entry name" value="RmlC-like_jellyroll"/>
</dbReference>
<organism evidence="2 3">
    <name type="scientific">Tunturiibacter lichenicola</name>
    <dbReference type="NCBI Taxonomy" id="2051959"/>
    <lineage>
        <taxon>Bacteria</taxon>
        <taxon>Pseudomonadati</taxon>
        <taxon>Acidobacteriota</taxon>
        <taxon>Terriglobia</taxon>
        <taxon>Terriglobales</taxon>
        <taxon>Acidobacteriaceae</taxon>
        <taxon>Tunturiibacter</taxon>
    </lineage>
</organism>
<evidence type="ECO:0000313" key="2">
    <source>
        <dbReference type="EMBL" id="MBB5346258.1"/>
    </source>
</evidence>
<gene>
    <name evidence="2" type="ORF">HDF10_004268</name>
</gene>
<dbReference type="AlphaFoldDB" id="A0A7W8JC58"/>
<dbReference type="InterPro" id="IPR011051">
    <property type="entry name" value="RmlC_Cupin_sf"/>
</dbReference>
<dbReference type="InterPro" id="IPR053146">
    <property type="entry name" value="QDO-like"/>
</dbReference>
<evidence type="ECO:0000259" key="1">
    <source>
        <dbReference type="Pfam" id="PF07883"/>
    </source>
</evidence>
<dbReference type="EMBL" id="JACHDZ010000011">
    <property type="protein sequence ID" value="MBB5346258.1"/>
    <property type="molecule type" value="Genomic_DNA"/>
</dbReference>
<dbReference type="GO" id="GO:0051213">
    <property type="term" value="F:dioxygenase activity"/>
    <property type="evidence" value="ECO:0007669"/>
    <property type="project" value="UniProtKB-KW"/>
</dbReference>
<dbReference type="Pfam" id="PF07883">
    <property type="entry name" value="Cupin_2"/>
    <property type="match status" value="1"/>
</dbReference>
<dbReference type="PANTHER" id="PTHR36440">
    <property type="entry name" value="PUTATIVE (AFU_ORTHOLOGUE AFUA_8G07350)-RELATED"/>
    <property type="match status" value="1"/>
</dbReference>
<name>A0A7W8JC58_9BACT</name>
<dbReference type="InterPro" id="IPR013096">
    <property type="entry name" value="Cupin_2"/>
</dbReference>
<protein>
    <submittedName>
        <fullName evidence="2">Quercetin dioxygenase-like cupin family protein</fullName>
    </submittedName>
</protein>
<sequence length="173" mass="19711">MSNFPTPLEEVIHHNVVKNNKTCGPVLDIGPMQLLWRALGENTGYTFSIFEMTVVPGMGIPLHRHPFAEFFYVLEGDLSIGYWNNQGVTEWDTCEAGESLMVRPNAPHSFFNKSERPCRVLSVSTYHHERMMKDAVHPDGRTDFLPTQLTQADFEKLTKSMEKNQTFLVADHA</sequence>
<accession>A0A7W8JC58</accession>
<reference evidence="2 3" key="1">
    <citation type="submission" date="2020-08" db="EMBL/GenBank/DDBJ databases">
        <title>Genomic Encyclopedia of Type Strains, Phase IV (KMG-V): Genome sequencing to study the core and pangenomes of soil and plant-associated prokaryotes.</title>
        <authorList>
            <person name="Whitman W."/>
        </authorList>
    </citation>
    <scope>NUCLEOTIDE SEQUENCE [LARGE SCALE GENOMIC DNA]</scope>
    <source>
        <strain evidence="2 3">M8US30</strain>
    </source>
</reference>
<dbReference type="PANTHER" id="PTHR36440:SF1">
    <property type="entry name" value="PUTATIVE (AFU_ORTHOLOGUE AFUA_8G07350)-RELATED"/>
    <property type="match status" value="1"/>
</dbReference>
<dbReference type="Gene3D" id="2.60.120.10">
    <property type="entry name" value="Jelly Rolls"/>
    <property type="match status" value="1"/>
</dbReference>